<evidence type="ECO:0000313" key="6">
    <source>
        <dbReference type="Proteomes" id="UP000594263"/>
    </source>
</evidence>
<keyword evidence="1" id="KW-0597">Phosphoprotein</keyword>
<evidence type="ECO:0000313" key="5">
    <source>
        <dbReference type="EnsemblPlants" id="Kaladp0666s0033.1.v1.1"/>
    </source>
</evidence>
<evidence type="ECO:0000259" key="3">
    <source>
        <dbReference type="PROSITE" id="PS51061"/>
    </source>
</evidence>
<dbReference type="Pfam" id="PF01424">
    <property type="entry name" value="R3H"/>
    <property type="match status" value="1"/>
</dbReference>
<dbReference type="CDD" id="cd02642">
    <property type="entry name" value="R3H_encore_like"/>
    <property type="match status" value="1"/>
</dbReference>
<sequence>MDLSSSSPSAIPKTGDKESMVDPFLVEALQNPRHRLTILRMELDVQKFLKNPELQQFEFQQFPTSYLRLAAHRVAQHYGLMTSVQEVMDGQGNRIVVRKSADSPYPAVCLAEIPAKHLESEKNDKVRVVLKSRLNRNAGSTDNEAGMKRSPSRTVEDRKEEYDRARARIFSSPSSPVSGDSSNVQVSGKDSGLTRNENEISRNLVNDPEKTYVRDSSASRVAIIRDIEKDRFDPDYDRSYARYVRSLPEQSFGLTPFLMEKSQLPYIQYNNGACLPQYNLMPRTQTTVNYGHPSNAVMAPFCAMGLHMGSSDPTPYLQWPNHAMMYAQSYEQFRHAISQAQFSQHPLSLNYSQNLMNRS</sequence>
<evidence type="ECO:0008006" key="7">
    <source>
        <dbReference type="Google" id="ProtNLM"/>
    </source>
</evidence>
<protein>
    <recommendedName>
        <fullName evidence="7">Single-stranded nucleic acid binding R3H protein</fullName>
    </recommendedName>
</protein>
<organism evidence="5 6">
    <name type="scientific">Kalanchoe fedtschenkoi</name>
    <name type="common">Lavender scallops</name>
    <name type="synonym">South American air plant</name>
    <dbReference type="NCBI Taxonomy" id="63787"/>
    <lineage>
        <taxon>Eukaryota</taxon>
        <taxon>Viridiplantae</taxon>
        <taxon>Streptophyta</taxon>
        <taxon>Embryophyta</taxon>
        <taxon>Tracheophyta</taxon>
        <taxon>Spermatophyta</taxon>
        <taxon>Magnoliopsida</taxon>
        <taxon>eudicotyledons</taxon>
        <taxon>Gunneridae</taxon>
        <taxon>Pentapetalae</taxon>
        <taxon>Saxifragales</taxon>
        <taxon>Crassulaceae</taxon>
        <taxon>Kalanchoe</taxon>
    </lineage>
</organism>
<name>A0A7N0VFT0_KALFE</name>
<dbReference type="InterPro" id="IPR051937">
    <property type="entry name" value="R3H_domain_containing"/>
</dbReference>
<proteinExistence type="predicted"/>
<keyword evidence="6" id="KW-1185">Reference proteome</keyword>
<dbReference type="Gramene" id="Kaladp0666s0033.1.v1.1">
    <property type="protein sequence ID" value="Kaladp0666s0033.1.v1.1"/>
    <property type="gene ID" value="Kaladp0666s0033.v1.1"/>
</dbReference>
<accession>A0A7N0VFT0</accession>
<dbReference type="InterPro" id="IPR024771">
    <property type="entry name" value="SUZ"/>
</dbReference>
<dbReference type="Proteomes" id="UP000594263">
    <property type="component" value="Unplaced"/>
</dbReference>
<dbReference type="SMART" id="SM00393">
    <property type="entry name" value="R3H"/>
    <property type="match status" value="1"/>
</dbReference>
<dbReference type="PANTHER" id="PTHR15672">
    <property type="entry name" value="CAMP-REGULATED PHOSPHOPROTEIN 21 RELATED R3H DOMAIN CONTAINING PROTEIN"/>
    <property type="match status" value="1"/>
</dbReference>
<feature type="compositionally biased region" description="Low complexity" evidence="2">
    <location>
        <begin position="171"/>
        <end position="182"/>
    </location>
</feature>
<dbReference type="SUPFAM" id="SSF82708">
    <property type="entry name" value="R3H domain"/>
    <property type="match status" value="1"/>
</dbReference>
<evidence type="ECO:0000256" key="1">
    <source>
        <dbReference type="ARBA" id="ARBA00022553"/>
    </source>
</evidence>
<feature type="domain" description="SUZ" evidence="4">
    <location>
        <begin position="104"/>
        <end position="174"/>
    </location>
</feature>
<dbReference type="PROSITE" id="PS51673">
    <property type="entry name" value="SUZ"/>
    <property type="match status" value="1"/>
</dbReference>
<dbReference type="InterPro" id="IPR001374">
    <property type="entry name" value="R3H_dom"/>
</dbReference>
<dbReference type="GO" id="GO:0003676">
    <property type="term" value="F:nucleic acid binding"/>
    <property type="evidence" value="ECO:0007669"/>
    <property type="project" value="UniProtKB-UniRule"/>
</dbReference>
<feature type="region of interest" description="Disordered" evidence="2">
    <location>
        <begin position="133"/>
        <end position="198"/>
    </location>
</feature>
<dbReference type="InterPro" id="IPR036867">
    <property type="entry name" value="R3H_dom_sf"/>
</dbReference>
<dbReference type="EnsemblPlants" id="Kaladp0666s0033.1.v1.1">
    <property type="protein sequence ID" value="Kaladp0666s0033.1.v1.1"/>
    <property type="gene ID" value="Kaladp0666s0033.v1.1"/>
</dbReference>
<evidence type="ECO:0000256" key="2">
    <source>
        <dbReference type="SAM" id="MobiDB-lite"/>
    </source>
</evidence>
<dbReference type="Gene3D" id="3.30.1370.50">
    <property type="entry name" value="R3H-like domain"/>
    <property type="match status" value="1"/>
</dbReference>
<dbReference type="AlphaFoldDB" id="A0A7N0VFT0"/>
<dbReference type="Pfam" id="PF12752">
    <property type="entry name" value="SUZ"/>
    <property type="match status" value="1"/>
</dbReference>
<dbReference type="PANTHER" id="PTHR15672:SF15">
    <property type="entry name" value="SINGLE-STRANDED NUCLEIC ACID BINDING R3H PROTEIN"/>
    <property type="match status" value="1"/>
</dbReference>
<feature type="domain" description="R3H" evidence="3">
    <location>
        <begin position="35"/>
        <end position="101"/>
    </location>
</feature>
<evidence type="ECO:0000259" key="4">
    <source>
        <dbReference type="PROSITE" id="PS51673"/>
    </source>
</evidence>
<dbReference type="PROSITE" id="PS51061">
    <property type="entry name" value="R3H"/>
    <property type="match status" value="1"/>
</dbReference>
<feature type="compositionally biased region" description="Basic and acidic residues" evidence="2">
    <location>
        <begin position="154"/>
        <end position="166"/>
    </location>
</feature>
<reference evidence="5" key="1">
    <citation type="submission" date="2021-01" db="UniProtKB">
        <authorList>
            <consortium name="EnsemblPlants"/>
        </authorList>
    </citation>
    <scope>IDENTIFICATION</scope>
</reference>
<dbReference type="OMA" id="SMMYAHS"/>